<gene>
    <name evidence="6" type="ORF">N803_16625</name>
</gene>
<dbReference type="GO" id="GO:0005975">
    <property type="term" value="P:carbohydrate metabolic process"/>
    <property type="evidence" value="ECO:0007669"/>
    <property type="project" value="InterPro"/>
</dbReference>
<evidence type="ECO:0000313" key="7">
    <source>
        <dbReference type="Proteomes" id="UP000030011"/>
    </source>
</evidence>
<dbReference type="Gene3D" id="2.115.10.20">
    <property type="entry name" value="Glycosyl hydrolase domain, family 43"/>
    <property type="match status" value="1"/>
</dbReference>
<comment type="similarity">
    <text evidence="2 5">Belongs to the glycosyl hydrolase 43 family.</text>
</comment>
<comment type="caution">
    <text evidence="6">The sequence shown here is derived from an EMBL/GenBank/DDBJ whole genome shotgun (WGS) entry which is preliminary data.</text>
</comment>
<dbReference type="PANTHER" id="PTHR43301">
    <property type="entry name" value="ARABINAN ENDO-1,5-ALPHA-L-ARABINOSIDASE"/>
    <property type="match status" value="1"/>
</dbReference>
<dbReference type="eggNOG" id="COG3507">
    <property type="taxonomic scope" value="Bacteria"/>
</dbReference>
<dbReference type="PANTHER" id="PTHR43301:SF3">
    <property type="entry name" value="ARABINAN ENDO-1,5-ALPHA-L-ARABINOSIDASE A-RELATED"/>
    <property type="match status" value="1"/>
</dbReference>
<evidence type="ECO:0000256" key="4">
    <source>
        <dbReference type="ARBA" id="ARBA00023295"/>
    </source>
</evidence>
<comment type="pathway">
    <text evidence="1">Glycan metabolism; L-arabinan degradation.</text>
</comment>
<dbReference type="SUPFAM" id="SSF75005">
    <property type="entry name" value="Arabinanase/levansucrase/invertase"/>
    <property type="match status" value="1"/>
</dbReference>
<dbReference type="InterPro" id="IPR050727">
    <property type="entry name" value="GH43_arabinanases"/>
</dbReference>
<accession>A0A0A0JN63</accession>
<dbReference type="InterPro" id="IPR006710">
    <property type="entry name" value="Glyco_hydro_43"/>
</dbReference>
<organism evidence="6 7">
    <name type="scientific">Knoellia subterranea KCTC 19937</name>
    <dbReference type="NCBI Taxonomy" id="1385521"/>
    <lineage>
        <taxon>Bacteria</taxon>
        <taxon>Bacillati</taxon>
        <taxon>Actinomycetota</taxon>
        <taxon>Actinomycetes</taxon>
        <taxon>Micrococcales</taxon>
        <taxon>Intrasporangiaceae</taxon>
        <taxon>Knoellia</taxon>
    </lineage>
</organism>
<reference evidence="6 7" key="1">
    <citation type="submission" date="2013-08" db="EMBL/GenBank/DDBJ databases">
        <title>The genome sequence of Knoellia subterranea.</title>
        <authorList>
            <person name="Zhu W."/>
            <person name="Wang G."/>
        </authorList>
    </citation>
    <scope>NUCLEOTIDE SEQUENCE [LARGE SCALE GENOMIC DNA]</scope>
    <source>
        <strain evidence="6 7">KCTC 19937</strain>
    </source>
</reference>
<evidence type="ECO:0000256" key="5">
    <source>
        <dbReference type="RuleBase" id="RU361187"/>
    </source>
</evidence>
<protein>
    <recommendedName>
        <fullName evidence="8">Glycoside hydrolase</fullName>
    </recommendedName>
</protein>
<keyword evidence="7" id="KW-1185">Reference proteome</keyword>
<dbReference type="Pfam" id="PF04616">
    <property type="entry name" value="Glyco_hydro_43"/>
    <property type="match status" value="1"/>
</dbReference>
<name>A0A0A0JN63_9MICO</name>
<dbReference type="STRING" id="1385521.N803_16625"/>
<evidence type="ECO:0000256" key="1">
    <source>
        <dbReference type="ARBA" id="ARBA00004834"/>
    </source>
</evidence>
<evidence type="ECO:0000256" key="2">
    <source>
        <dbReference type="ARBA" id="ARBA00009865"/>
    </source>
</evidence>
<keyword evidence="4 5" id="KW-0326">Glycosidase</keyword>
<keyword evidence="3 5" id="KW-0378">Hydrolase</keyword>
<dbReference type="EMBL" id="AVPK01000007">
    <property type="protein sequence ID" value="KGN37041.1"/>
    <property type="molecule type" value="Genomic_DNA"/>
</dbReference>
<sequence>MGLLAVSAGSASAATIASPLGAADPGFSRIGSYYYLAATGSSQTGTMPVFRRSTPTGTYTKIGNINAARSGYSKFWAPHLVKRGNYYFAFFSASKNGAAPCVYYASSRTVVNGYSGPRLLTCGGGGGREAIDATTYVTTANNTYLTWRSGVHRLGFPRGDYDIIARMLTFNGTTGTVGFTSGQSADNLLHRTSDYVYEAPSLVRHGGKVWLFVSRSRYDTNAYYTAVYSADSIHGTFTFRKNLMKTGQGYGYGPGGAEVETAADGSTWIAYHVWQNSKPYPSTPGKRILKTARLDWVNGLPVVR</sequence>
<dbReference type="InterPro" id="IPR023296">
    <property type="entry name" value="Glyco_hydro_beta-prop_sf"/>
</dbReference>
<dbReference type="GO" id="GO:0004553">
    <property type="term" value="F:hydrolase activity, hydrolyzing O-glycosyl compounds"/>
    <property type="evidence" value="ECO:0007669"/>
    <property type="project" value="InterPro"/>
</dbReference>
<evidence type="ECO:0000313" key="6">
    <source>
        <dbReference type="EMBL" id="KGN37041.1"/>
    </source>
</evidence>
<dbReference type="AlphaFoldDB" id="A0A0A0JN63"/>
<dbReference type="Proteomes" id="UP000030011">
    <property type="component" value="Unassembled WGS sequence"/>
</dbReference>
<evidence type="ECO:0000256" key="3">
    <source>
        <dbReference type="ARBA" id="ARBA00022801"/>
    </source>
</evidence>
<evidence type="ECO:0008006" key="8">
    <source>
        <dbReference type="Google" id="ProtNLM"/>
    </source>
</evidence>
<proteinExistence type="inferred from homology"/>